<accession>A0AB34FBK6</accession>
<feature type="region of interest" description="Disordered" evidence="1">
    <location>
        <begin position="227"/>
        <end position="254"/>
    </location>
</feature>
<dbReference type="Proteomes" id="UP001163105">
    <property type="component" value="Unassembled WGS sequence"/>
</dbReference>
<reference evidence="2" key="1">
    <citation type="submission" date="2023-01" db="EMBL/GenBank/DDBJ databases">
        <title>The growth and conidiation of Purpureocillium lavendulum are regulated by nitrogen source and histone H3K14 acetylation.</title>
        <authorList>
            <person name="Tang P."/>
            <person name="Han J."/>
            <person name="Zhang C."/>
            <person name="Tang P."/>
            <person name="Qi F."/>
            <person name="Zhang K."/>
            <person name="Liang L."/>
        </authorList>
    </citation>
    <scope>NUCLEOTIDE SEQUENCE</scope>
    <source>
        <strain evidence="2">YMF1.00683</strain>
    </source>
</reference>
<protein>
    <submittedName>
        <fullName evidence="2">Uncharacterized protein</fullName>
    </submittedName>
</protein>
<name>A0AB34FBK6_9HYPO</name>
<sequence>MQGSTTDFHKYMNEDKLNYGAHSSLVVGGCTAFFDDQSETSATDPFFPSMELLINRGRTTKLTNDTERDPVLAPGTYGDRFLKSKADDILKKKTPHQKSYKLDETNIIVSVTERGGRDFTKRFDELDIDWLVVERQLEDRSDIFRAGRKLRIEISFICKEYPSKNDYTKRTTGDWRPTRGRKRKRHFPLDADVITKLVRFAGDGNVLDSHKDVPQAIRELIYAKAHESSEQKQKRKASSDYPDGSRLCNDDGSNKFRSQDMLQYQGLKGVKFDVYDIIPTIVIPERQGGDQLNVNPEVVNQIDVNQLNPTQRSLFLLINQLNIIMILS</sequence>
<evidence type="ECO:0000313" key="3">
    <source>
        <dbReference type="Proteomes" id="UP001163105"/>
    </source>
</evidence>
<evidence type="ECO:0000313" key="2">
    <source>
        <dbReference type="EMBL" id="KAJ6436071.1"/>
    </source>
</evidence>
<gene>
    <name evidence="2" type="ORF">O9K51_11383</name>
</gene>
<keyword evidence="3" id="KW-1185">Reference proteome</keyword>
<dbReference type="EMBL" id="JAQHRD010000032">
    <property type="protein sequence ID" value="KAJ6436071.1"/>
    <property type="molecule type" value="Genomic_DNA"/>
</dbReference>
<dbReference type="AlphaFoldDB" id="A0AB34FBK6"/>
<organism evidence="2 3">
    <name type="scientific">Purpureocillium lavendulum</name>
    <dbReference type="NCBI Taxonomy" id="1247861"/>
    <lineage>
        <taxon>Eukaryota</taxon>
        <taxon>Fungi</taxon>
        <taxon>Dikarya</taxon>
        <taxon>Ascomycota</taxon>
        <taxon>Pezizomycotina</taxon>
        <taxon>Sordariomycetes</taxon>
        <taxon>Hypocreomycetidae</taxon>
        <taxon>Hypocreales</taxon>
        <taxon>Ophiocordycipitaceae</taxon>
        <taxon>Purpureocillium</taxon>
    </lineage>
</organism>
<proteinExistence type="predicted"/>
<comment type="caution">
    <text evidence="2">The sequence shown here is derived from an EMBL/GenBank/DDBJ whole genome shotgun (WGS) entry which is preliminary data.</text>
</comment>
<evidence type="ECO:0000256" key="1">
    <source>
        <dbReference type="SAM" id="MobiDB-lite"/>
    </source>
</evidence>